<dbReference type="EMBL" id="ADBJ01000031">
    <property type="protein sequence ID" value="EFA80056.1"/>
    <property type="molecule type" value="Genomic_DNA"/>
</dbReference>
<organism evidence="2 3">
    <name type="scientific">Heterostelium pallidum (strain ATCC 26659 / Pp 5 / PN500)</name>
    <name type="common">Cellular slime mold</name>
    <name type="synonym">Polysphondylium pallidum</name>
    <dbReference type="NCBI Taxonomy" id="670386"/>
    <lineage>
        <taxon>Eukaryota</taxon>
        <taxon>Amoebozoa</taxon>
        <taxon>Evosea</taxon>
        <taxon>Eumycetozoa</taxon>
        <taxon>Dictyostelia</taxon>
        <taxon>Acytosteliales</taxon>
        <taxon>Acytosteliaceae</taxon>
        <taxon>Heterostelium</taxon>
    </lineage>
</organism>
<dbReference type="AlphaFoldDB" id="D3BDS5"/>
<evidence type="ECO:0000313" key="2">
    <source>
        <dbReference type="EMBL" id="EFA80056.1"/>
    </source>
</evidence>
<name>D3BDS5_HETP5</name>
<evidence type="ECO:0000256" key="1">
    <source>
        <dbReference type="SAM" id="MobiDB-lite"/>
    </source>
</evidence>
<dbReference type="InParanoid" id="D3BDS5"/>
<accession>D3BDS5</accession>
<evidence type="ECO:0000313" key="3">
    <source>
        <dbReference type="Proteomes" id="UP000001396"/>
    </source>
</evidence>
<protein>
    <submittedName>
        <fullName evidence="2">Uncharacterized protein</fullName>
    </submittedName>
</protein>
<proteinExistence type="predicted"/>
<dbReference type="Proteomes" id="UP000001396">
    <property type="component" value="Unassembled WGS sequence"/>
</dbReference>
<gene>
    <name evidence="2" type="ORF">PPL_06878</name>
</gene>
<dbReference type="GeneID" id="31362359"/>
<dbReference type="RefSeq" id="XP_020432176.1">
    <property type="nucleotide sequence ID" value="XM_020577728.1"/>
</dbReference>
<keyword evidence="3" id="KW-1185">Reference proteome</keyword>
<sequence length="241" mass="27177">MDKLTGQWKKLCESTTGVCNARVSNVGFKDTDYYMGEMEDESSMLELNVGSGYLSEKFYFYASRTDIADKKHDIYGIGKLATPYSMQACQGNRFYFTIQTDNYFTSADYLFQLKYATEYPCGAPERSQRTVTTPQTMEPQPSIRPRNELAINAQINKADAEAKEVPILSINNGIEISAHKEGLPLFSINKRQQTEPSSDDTYTGSLEYQSESANSKNNSQQQTSFIHTSLLILSFISILLF</sequence>
<reference evidence="2 3" key="1">
    <citation type="journal article" date="2011" name="Genome Res.">
        <title>Phylogeny-wide analysis of social amoeba genomes highlights ancient origins for complex intercellular communication.</title>
        <authorList>
            <person name="Heidel A.J."/>
            <person name="Lawal H.M."/>
            <person name="Felder M."/>
            <person name="Schilde C."/>
            <person name="Helps N.R."/>
            <person name="Tunggal B."/>
            <person name="Rivero F."/>
            <person name="John U."/>
            <person name="Schleicher M."/>
            <person name="Eichinger L."/>
            <person name="Platzer M."/>
            <person name="Noegel A.A."/>
            <person name="Schaap P."/>
            <person name="Gloeckner G."/>
        </authorList>
    </citation>
    <scope>NUCLEOTIDE SEQUENCE [LARGE SCALE GENOMIC DNA]</scope>
    <source>
        <strain evidence="3">ATCC 26659 / Pp 5 / PN500</strain>
    </source>
</reference>
<feature type="region of interest" description="Disordered" evidence="1">
    <location>
        <begin position="191"/>
        <end position="219"/>
    </location>
</feature>
<comment type="caution">
    <text evidence="2">The sequence shown here is derived from an EMBL/GenBank/DDBJ whole genome shotgun (WGS) entry which is preliminary data.</text>
</comment>